<dbReference type="EMBL" id="UZAF01000261">
    <property type="protein sequence ID" value="VDO05264.1"/>
    <property type="molecule type" value="Genomic_DNA"/>
</dbReference>
<evidence type="ECO:0000313" key="5">
    <source>
        <dbReference type="Proteomes" id="UP000268014"/>
    </source>
</evidence>
<protein>
    <submittedName>
        <fullName evidence="6">Intu_longin_1 domain-containing protein</fullName>
    </submittedName>
</protein>
<dbReference type="WBParaSite" id="HPLM_0000039001-mRNA-1">
    <property type="protein sequence ID" value="HPLM_0000039001-mRNA-1"/>
    <property type="gene ID" value="HPLM_0000039001"/>
</dbReference>
<dbReference type="GO" id="GO:0035658">
    <property type="term" value="C:Mon1-Ccz1 complex"/>
    <property type="evidence" value="ECO:0007669"/>
    <property type="project" value="InterPro"/>
</dbReference>
<reference evidence="4 5" key="2">
    <citation type="submission" date="2018-11" db="EMBL/GenBank/DDBJ databases">
        <authorList>
            <consortium name="Pathogen Informatics"/>
        </authorList>
    </citation>
    <scope>NUCLEOTIDE SEQUENCE [LARGE SCALE GENOMIC DNA]</scope>
    <source>
        <strain evidence="4 5">MHpl1</strain>
    </source>
</reference>
<feature type="domain" description="CCZ1/INTU/HSP4 first Longin" evidence="2">
    <location>
        <begin position="39"/>
        <end position="165"/>
    </location>
</feature>
<dbReference type="PANTHER" id="PTHR13056:SF0">
    <property type="entry name" value="VACUOLAR FUSION PROTEIN CCZ1 HOMOLOG-RELATED"/>
    <property type="match status" value="1"/>
</dbReference>
<evidence type="ECO:0000256" key="1">
    <source>
        <dbReference type="ARBA" id="ARBA00005352"/>
    </source>
</evidence>
<dbReference type="AlphaFoldDB" id="A0A0N4VSX3"/>
<name>A0A0N4VSX3_HAEPC</name>
<dbReference type="Pfam" id="PF19031">
    <property type="entry name" value="Intu_longin_1"/>
    <property type="match status" value="1"/>
</dbReference>
<dbReference type="Proteomes" id="UP000268014">
    <property type="component" value="Unassembled WGS sequence"/>
</dbReference>
<dbReference type="PANTHER" id="PTHR13056">
    <property type="entry name" value="VACUOLAR FUSION PROTEIN CCZ1 HOMOLOG-RELATED"/>
    <property type="match status" value="1"/>
</dbReference>
<dbReference type="OrthoDB" id="240546at2759"/>
<dbReference type="InterPro" id="IPR043987">
    <property type="entry name" value="CCZ1/INTU/HSP4_longin_1"/>
</dbReference>
<dbReference type="STRING" id="6290.A0A0N4VSX3"/>
<dbReference type="InterPro" id="IPR013176">
    <property type="entry name" value="Ccz1"/>
</dbReference>
<evidence type="ECO:0000313" key="6">
    <source>
        <dbReference type="WBParaSite" id="HPLM_0000039001-mRNA-1"/>
    </source>
</evidence>
<accession>A0A0N4VSX3</accession>
<dbReference type="Pfam" id="PF19032">
    <property type="entry name" value="Intu_longin_2"/>
    <property type="match status" value="1"/>
</dbReference>
<evidence type="ECO:0000313" key="4">
    <source>
        <dbReference type="EMBL" id="VDO05264.1"/>
    </source>
</evidence>
<comment type="similarity">
    <text evidence="1">Belongs to the CCZ1 family.</text>
</comment>
<dbReference type="InterPro" id="IPR043988">
    <property type="entry name" value="CCZ1/INTU_longin_2"/>
</dbReference>
<proteinExistence type="inferred from homology"/>
<gene>
    <name evidence="4" type="ORF">HPLM_LOCUS391</name>
</gene>
<dbReference type="GO" id="GO:0016192">
    <property type="term" value="P:vesicle-mediated transport"/>
    <property type="evidence" value="ECO:0007669"/>
    <property type="project" value="InterPro"/>
</dbReference>
<feature type="domain" description="CCZ1/INTU second Longin" evidence="3">
    <location>
        <begin position="234"/>
        <end position="328"/>
    </location>
</feature>
<organism evidence="6">
    <name type="scientific">Haemonchus placei</name>
    <name type="common">Barber's pole worm</name>
    <dbReference type="NCBI Taxonomy" id="6290"/>
    <lineage>
        <taxon>Eukaryota</taxon>
        <taxon>Metazoa</taxon>
        <taxon>Ecdysozoa</taxon>
        <taxon>Nematoda</taxon>
        <taxon>Chromadorea</taxon>
        <taxon>Rhabditida</taxon>
        <taxon>Rhabditina</taxon>
        <taxon>Rhabditomorpha</taxon>
        <taxon>Strongyloidea</taxon>
        <taxon>Trichostrongylidae</taxon>
        <taxon>Haemonchus</taxon>
    </lineage>
</organism>
<keyword evidence="5" id="KW-1185">Reference proteome</keyword>
<dbReference type="OMA" id="VIFECSH"/>
<sequence length="400" mass="46602">MVNDRTMLSGSFANPLYFFATNTSNVTQAEMWVRLPDIMEFFFVAHPSSGRREGEEHQRIMYFYPKGELLDRQLSAEITGFAEAVVNFTDNFVSPQEQAEKPEFPFRTVSTQKSEHVYIQVEDCEFLIGLALSKIQYAAVEYSVFLPAIQNVLTNVYKMFRLFFGEFSPFRKRNEQKFKERLEYFFGRYLPLLKLHRMPLLDYLNGAAFLKIDGPTYLNVVSMSSELMEEFPVIQKILILYQDKVLYYSLSRRDLPSLFRYLTQSLLPMSIGDELDYQMRSTQGRFLRGPADLSTDLPLEGDDTLPTVHLFNAIDDEDNEELVKYHMVGFVFWRNVRKVSFSRASLSLTSSFTESPSTPKPALPPPEVSRYVIFECSHPTYSWKRLIRALNLLLFHLMLY</sequence>
<evidence type="ECO:0000259" key="2">
    <source>
        <dbReference type="Pfam" id="PF19031"/>
    </source>
</evidence>
<evidence type="ECO:0000259" key="3">
    <source>
        <dbReference type="Pfam" id="PF19032"/>
    </source>
</evidence>
<reference evidence="6" key="1">
    <citation type="submission" date="2017-02" db="UniProtKB">
        <authorList>
            <consortium name="WormBaseParasite"/>
        </authorList>
    </citation>
    <scope>IDENTIFICATION</scope>
</reference>